<comment type="caution">
    <text evidence="1">The sequence shown here is derived from an EMBL/GenBank/DDBJ whole genome shotgun (WGS) entry which is preliminary data.</text>
</comment>
<sequence>MAMRDVGRTVFDLQPGELFRRDASGNVEADPGALLAGADLWKFGWKVLDRAAADGFTYHLAPFASAGINEGNKREVAGRAFALERDSGTTRLFFVWLPGALVDRMSKGTLLAPLNFHVIFHPPTRGPEYTGSQPYWKGKLPADGVAYYLRLGTRYLCSDFRAVAQHVMALTDREPNLAYVVPVADLAGNLGDLTSPDGMLGALTELNRTLSTLLRPAGPVQFEKIGGVMLSGYSRSGDRLVELMAQLGRKPFFTEHLMQVNAFDINLGDNDAQRLPQLARLWEGVRQWASFNRRARAFVYTAYRSHYQQCLASPPGSGWTDRIDVNLEQVSWSDSALKTVKGDERGTASEAYGVDGRFGLVCLPISFFRQYLTNHEGGKREVLGNPARGWHNADYDLEPRAHAHGLFLRGLMSHALAHADPAFFAPRRVR</sequence>
<name>A0A8J3K0I4_9ACTN</name>
<dbReference type="RefSeq" id="WP_191842581.1">
    <property type="nucleotide sequence ID" value="NZ_BAAALB010000024.1"/>
</dbReference>
<dbReference type="Proteomes" id="UP000619293">
    <property type="component" value="Unassembled WGS sequence"/>
</dbReference>
<gene>
    <name evidence="1" type="ORF">Cch02nite_39020</name>
</gene>
<dbReference type="EMBL" id="BONG01000023">
    <property type="protein sequence ID" value="GIF90458.1"/>
    <property type="molecule type" value="Genomic_DNA"/>
</dbReference>
<proteinExistence type="predicted"/>
<evidence type="ECO:0000313" key="2">
    <source>
        <dbReference type="Proteomes" id="UP000619293"/>
    </source>
</evidence>
<dbReference type="AlphaFoldDB" id="A0A8J3K0I4"/>
<protein>
    <submittedName>
        <fullName evidence="1">Uncharacterized protein</fullName>
    </submittedName>
</protein>
<keyword evidence="2" id="KW-1185">Reference proteome</keyword>
<accession>A0A8J3K0I4</accession>
<evidence type="ECO:0000313" key="1">
    <source>
        <dbReference type="EMBL" id="GIF90458.1"/>
    </source>
</evidence>
<reference evidence="1 2" key="1">
    <citation type="submission" date="2021-01" db="EMBL/GenBank/DDBJ databases">
        <title>Whole genome shotgun sequence of Catellatospora chokoriensis NBRC 107358.</title>
        <authorList>
            <person name="Komaki H."/>
            <person name="Tamura T."/>
        </authorList>
    </citation>
    <scope>NUCLEOTIDE SEQUENCE [LARGE SCALE GENOMIC DNA]</scope>
    <source>
        <strain evidence="1 2">NBRC 107358</strain>
    </source>
</reference>
<organism evidence="1 2">
    <name type="scientific">Catellatospora chokoriensis</name>
    <dbReference type="NCBI Taxonomy" id="310353"/>
    <lineage>
        <taxon>Bacteria</taxon>
        <taxon>Bacillati</taxon>
        <taxon>Actinomycetota</taxon>
        <taxon>Actinomycetes</taxon>
        <taxon>Micromonosporales</taxon>
        <taxon>Micromonosporaceae</taxon>
        <taxon>Catellatospora</taxon>
    </lineage>
</organism>